<dbReference type="PANTHER" id="PTHR34047">
    <property type="entry name" value="NUCLEAR INTRON MATURASE 1, MITOCHONDRIAL-RELATED"/>
    <property type="match status" value="1"/>
</dbReference>
<keyword evidence="4" id="KW-1185">Reference proteome</keyword>
<organism evidence="3 4">
    <name type="scientific">Streptomyces incanus</name>
    <dbReference type="NCBI Taxonomy" id="887453"/>
    <lineage>
        <taxon>Bacteria</taxon>
        <taxon>Bacillati</taxon>
        <taxon>Actinomycetota</taxon>
        <taxon>Actinomycetes</taxon>
        <taxon>Kitasatosporales</taxon>
        <taxon>Streptomycetaceae</taxon>
        <taxon>Streptomyces</taxon>
    </lineage>
</organism>
<dbReference type="SUPFAM" id="SSF56672">
    <property type="entry name" value="DNA/RNA polymerases"/>
    <property type="match status" value="1"/>
</dbReference>
<evidence type="ECO:0000256" key="1">
    <source>
        <dbReference type="SAM" id="MobiDB-lite"/>
    </source>
</evidence>
<evidence type="ECO:0000259" key="2">
    <source>
        <dbReference type="PROSITE" id="PS50878"/>
    </source>
</evidence>
<dbReference type="PROSITE" id="PS50878">
    <property type="entry name" value="RT_POL"/>
    <property type="match status" value="1"/>
</dbReference>
<dbReference type="Pfam" id="PF00078">
    <property type="entry name" value="RVT_1"/>
    <property type="match status" value="1"/>
</dbReference>
<dbReference type="EMBL" id="JBHSPC010000094">
    <property type="protein sequence ID" value="MFC5673710.1"/>
    <property type="molecule type" value="Genomic_DNA"/>
</dbReference>
<dbReference type="InterPro" id="IPR043502">
    <property type="entry name" value="DNA/RNA_pol_sf"/>
</dbReference>
<gene>
    <name evidence="3" type="ORF">ACFP2V_27575</name>
</gene>
<dbReference type="Pfam" id="PF08388">
    <property type="entry name" value="GIIM"/>
    <property type="match status" value="1"/>
</dbReference>
<dbReference type="InterPro" id="IPR000477">
    <property type="entry name" value="RT_dom"/>
</dbReference>
<dbReference type="PANTHER" id="PTHR34047:SF8">
    <property type="entry name" value="PROTEIN YKFC"/>
    <property type="match status" value="1"/>
</dbReference>
<feature type="region of interest" description="Disordered" evidence="1">
    <location>
        <begin position="1"/>
        <end position="125"/>
    </location>
</feature>
<comment type="caution">
    <text evidence="3">The sequence shown here is derived from an EMBL/GenBank/DDBJ whole genome shotgun (WGS) entry which is preliminary data.</text>
</comment>
<dbReference type="InterPro" id="IPR013597">
    <property type="entry name" value="Mat_intron_G2"/>
</dbReference>
<reference evidence="4" key="1">
    <citation type="journal article" date="2019" name="Int. J. Syst. Evol. Microbiol.">
        <title>The Global Catalogue of Microorganisms (GCM) 10K type strain sequencing project: providing services to taxonomists for standard genome sequencing and annotation.</title>
        <authorList>
            <consortium name="The Broad Institute Genomics Platform"/>
            <consortium name="The Broad Institute Genome Sequencing Center for Infectious Disease"/>
            <person name="Wu L."/>
            <person name="Ma J."/>
        </authorList>
    </citation>
    <scope>NUCLEOTIDE SEQUENCE [LARGE SCALE GENOMIC DNA]</scope>
    <source>
        <strain evidence="4">JCM 13852</strain>
    </source>
</reference>
<feature type="domain" description="Reverse transcriptase" evidence="2">
    <location>
        <begin position="1"/>
        <end position="230"/>
    </location>
</feature>
<dbReference type="CDD" id="cd01651">
    <property type="entry name" value="RT_G2_intron"/>
    <property type="match status" value="1"/>
</dbReference>
<sequence>MQPGGVRAERRGLRSDRPVLLLPGRGDPGVDRRARHGAALLPGRPAAGGPAAGVPGGRRPPRGPRPPGGRRRTRSRPVPCSSPYSPGCRPGPPQRAVAAGTKTTGHGPTVPPATSAAPDPLRPLQPPVTQRDIETEVAHCVGGVISPLLANIALHVLDEAWQSEGTRLGVLVRYCDDFVVLCPTEERALQARELAGTVLADLGLQLHPDKTGIVHLVRGGQGFVFLGFHHQKVESWRRRGRFYLQRWPSQRAMQVLRDKIRAATDRRHVGRPLSAVVADLNPVLRGWAAYFRNGNSAGKFSTIDSYVHERLAIFDNRKRGIPGRRWGKRHDGAWFTRLGVFRLSGNVRRVAVHASR</sequence>
<feature type="compositionally biased region" description="Basic and acidic residues" evidence="1">
    <location>
        <begin position="7"/>
        <end position="17"/>
    </location>
</feature>
<proteinExistence type="predicted"/>
<evidence type="ECO:0000313" key="3">
    <source>
        <dbReference type="EMBL" id="MFC5673710.1"/>
    </source>
</evidence>
<dbReference type="RefSeq" id="WP_381217923.1">
    <property type="nucleotide sequence ID" value="NZ_JBHSPC010000094.1"/>
</dbReference>
<feature type="compositionally biased region" description="Low complexity" evidence="1">
    <location>
        <begin position="37"/>
        <end position="49"/>
    </location>
</feature>
<dbReference type="Proteomes" id="UP001596183">
    <property type="component" value="Unassembled WGS sequence"/>
</dbReference>
<protein>
    <submittedName>
        <fullName evidence="3">Group II intron maturase-specific domain-containing protein</fullName>
    </submittedName>
</protein>
<name>A0ABW0XSX4_9ACTN</name>
<evidence type="ECO:0000313" key="4">
    <source>
        <dbReference type="Proteomes" id="UP001596183"/>
    </source>
</evidence>
<accession>A0ABW0XSX4</accession>
<dbReference type="InterPro" id="IPR051083">
    <property type="entry name" value="GrpII_Intron_Splice-Mob/Def"/>
</dbReference>